<dbReference type="InterPro" id="IPR011042">
    <property type="entry name" value="6-blade_b-propeller_TolB-like"/>
</dbReference>
<dbReference type="InterPro" id="IPR047153">
    <property type="entry name" value="TRIM45/56/19-like"/>
</dbReference>
<comment type="caution">
    <text evidence="3">The sequence shown here is derived from an EMBL/GenBank/DDBJ whole genome shotgun (WGS) entry which is preliminary data.</text>
</comment>
<dbReference type="PANTHER" id="PTHR25462">
    <property type="entry name" value="BONUS, ISOFORM C-RELATED"/>
    <property type="match status" value="1"/>
</dbReference>
<organism evidence="3 4">
    <name type="scientific">Mytilus galloprovincialis</name>
    <name type="common">Mediterranean mussel</name>
    <dbReference type="NCBI Taxonomy" id="29158"/>
    <lineage>
        <taxon>Eukaryota</taxon>
        <taxon>Metazoa</taxon>
        <taxon>Spiralia</taxon>
        <taxon>Lophotrochozoa</taxon>
        <taxon>Mollusca</taxon>
        <taxon>Bivalvia</taxon>
        <taxon>Autobranchia</taxon>
        <taxon>Pteriomorphia</taxon>
        <taxon>Mytilida</taxon>
        <taxon>Mytiloidea</taxon>
        <taxon>Mytilidae</taxon>
        <taxon>Mytilinae</taxon>
        <taxon>Mytilus</taxon>
    </lineage>
</organism>
<dbReference type="Gene3D" id="2.120.10.30">
    <property type="entry name" value="TolB, C-terminal domain"/>
    <property type="match status" value="1"/>
</dbReference>
<evidence type="ECO:0000256" key="1">
    <source>
        <dbReference type="PROSITE-ProRule" id="PRU00024"/>
    </source>
</evidence>
<dbReference type="PROSITE" id="PS50119">
    <property type="entry name" value="ZF_BBOX"/>
    <property type="match status" value="1"/>
</dbReference>
<keyword evidence="4" id="KW-1185">Reference proteome</keyword>
<dbReference type="SUPFAM" id="SSF101898">
    <property type="entry name" value="NHL repeat"/>
    <property type="match status" value="1"/>
</dbReference>
<evidence type="ECO:0000259" key="2">
    <source>
        <dbReference type="PROSITE" id="PS50119"/>
    </source>
</evidence>
<evidence type="ECO:0000313" key="3">
    <source>
        <dbReference type="EMBL" id="VDI16896.1"/>
    </source>
</evidence>
<dbReference type="Proteomes" id="UP000596742">
    <property type="component" value="Unassembled WGS sequence"/>
</dbReference>
<evidence type="ECO:0000313" key="4">
    <source>
        <dbReference type="Proteomes" id="UP000596742"/>
    </source>
</evidence>
<name>A0A8B6D935_MYTGA</name>
<sequence>MAEGGFQDGLICNPCDIMKKENVHATSWCENCNQAMCSNCIDHHNAFIGTKCHTVIPLEDKGKIPKFILSLTQLCKEHDKVSEFYCNCHDRPCCVQCVTDFHQQCSKVVPFADILEEAKTSTALNQVEQSVSDTLKTINEITINRRESIKALDEQKQIALKKGESFRKKIDLFLDRVHDTFTKDVQSVHAKQVKEIEKEIYILAQRGVKIQEIEEEIGRMKQFSTNRQTFFGIRHFDEMLSKEISDILKAYEKGTIKELEMEIKLNKKLNDCIYTVDTIADVSVQTRTRQHEFLKSGKGHLTISVTENIDRIRLELKKEIVIPPSPIGNTELKRCLILSDGKLLFLDFSDNMRLVVLDSERNRHKDVKFPVKPFDIDMISDKKIAVSLPKLKRIDIYESKTFNYEKCIGPLNTKCYDISFVSNNNLAVRTEKEIVIIDHSVCSKIRSISLSKFLGREISYLKFHKDKLFFITDQCQIHCCDIDGDKIWTFASEDLSDARGLSTDSNGNVYTVDRQNGCVIVISADGKKSKLLPSVLFLNDLYYDKERKKVLVMLASNNENNISSALLYNVK</sequence>
<proteinExistence type="predicted"/>
<reference evidence="3" key="1">
    <citation type="submission" date="2018-11" db="EMBL/GenBank/DDBJ databases">
        <authorList>
            <person name="Alioto T."/>
            <person name="Alioto T."/>
        </authorList>
    </citation>
    <scope>NUCLEOTIDE SEQUENCE</scope>
</reference>
<keyword evidence="1" id="KW-0862">Zinc</keyword>
<accession>A0A8B6D935</accession>
<dbReference type="Gene3D" id="3.30.160.60">
    <property type="entry name" value="Classic Zinc Finger"/>
    <property type="match status" value="1"/>
</dbReference>
<dbReference type="InterPro" id="IPR000315">
    <property type="entry name" value="Znf_B-box"/>
</dbReference>
<gene>
    <name evidence="3" type="ORF">MGAL_10B027156</name>
</gene>
<dbReference type="GO" id="GO:0008270">
    <property type="term" value="F:zinc ion binding"/>
    <property type="evidence" value="ECO:0007669"/>
    <property type="project" value="UniProtKB-KW"/>
</dbReference>
<protein>
    <recommendedName>
        <fullName evidence="2">B box-type domain-containing protein</fullName>
    </recommendedName>
</protein>
<keyword evidence="1" id="KW-0479">Metal-binding</keyword>
<dbReference type="GO" id="GO:0061630">
    <property type="term" value="F:ubiquitin protein ligase activity"/>
    <property type="evidence" value="ECO:0007669"/>
    <property type="project" value="TreeGrafter"/>
</dbReference>
<keyword evidence="1" id="KW-0863">Zinc-finger</keyword>
<dbReference type="AlphaFoldDB" id="A0A8B6D935"/>
<dbReference type="PANTHER" id="PTHR25462:SF296">
    <property type="entry name" value="MEIOTIC P26, ISOFORM F"/>
    <property type="match status" value="1"/>
</dbReference>
<dbReference type="OrthoDB" id="10323414at2759"/>
<dbReference type="EMBL" id="UYJE01003136">
    <property type="protein sequence ID" value="VDI16896.1"/>
    <property type="molecule type" value="Genomic_DNA"/>
</dbReference>
<feature type="domain" description="B box-type" evidence="2">
    <location>
        <begin position="7"/>
        <end position="58"/>
    </location>
</feature>